<dbReference type="Proteomes" id="UP000887116">
    <property type="component" value="Unassembled WGS sequence"/>
</dbReference>
<gene>
    <name evidence="1" type="primary">AVEN_229924_1</name>
    <name evidence="1" type="ORF">TNCT_514321</name>
</gene>
<keyword evidence="2" id="KW-1185">Reference proteome</keyword>
<dbReference type="AlphaFoldDB" id="A0A8X6FPQ4"/>
<sequence>MDISSEKHSFFNLSSMILPEKASSTEENSSLKLSKAKRKNAKKHFGRKFKYDPALMLMGLGKRKPVYLHNGTKDFNLGEKKDTFHPVLGLGNGNSRSKRSMNAQPLMLITGIRESVITFNMQNHSLLDLNHNVTDLGSDDQLTYPNVAPFTKYEETEIKYFNNETSTAFGQNSSYKPQLGDVLGESSGKNIKRESKYDPVIRYLGLVSKGSGYNSLLKYAGLGKKNSAYDPALRYMGLGKRSHNFDPALKYMGLAKKSLHYDPALKYMGLGKKSYSYDPAIKGMRLGKKSSNYGSALKYMDLSKKSSSYDPALKYMGLGKKSSRYEPALKFVGIGKKSSSYDPALKYMGLGKKSSRYDPALKYMGLGKKSSSYDPALRYKRLGKNSSTSSYGTILSHKSEEKKISYYDPDLKYVDFGEESYDPALKYMGLGKKSNAYGPDVHLRYSNKKSSSFDPALRYMGLGKKSSSFDPALKYMGLGKINSNYNLPLKYRGLDKKRSSYDPALKYMGLGKKSYGFDPALKYMGLGKRNSNYNLPLKYIGLDKKRSSYDPALKYMGLGKKSYGFDPALKYMGLGEGNFNYDLKYVGLGKKGVSYDPALKSMGLRKRDPTTVLKESFYLNPYLKQSIAPKQTSFRLAVGLEKNNPNTGTVALNKAFKFETILGKHADEKENEIKNQFEPGLQVIGEGKIDPLSTEGGNRESAMYTDATRNDLHRGDDIILLQGVESQNSVRSNHPAIHDEITTKYLKHNQMNALKKSESLPAAICRKSCKVSSRKKRGVNNIKFSSDSGLKTEHFTNDPILDDLKISSPDGFKTMSKNKLKRERDNRPRYNPGWIFIGLGKRSLDKQYSDSNKIDSRDFRIIHINKTLLSKYYYWMEKIKDRLQKIKLDWIDQSIRKNGNWISFSNFFLSEPGLKDISGNTRI</sequence>
<evidence type="ECO:0000313" key="2">
    <source>
        <dbReference type="Proteomes" id="UP000887116"/>
    </source>
</evidence>
<reference evidence="1" key="1">
    <citation type="submission" date="2020-07" db="EMBL/GenBank/DDBJ databases">
        <title>Multicomponent nature underlies the extraordinary mechanical properties of spider dragline silk.</title>
        <authorList>
            <person name="Kono N."/>
            <person name="Nakamura H."/>
            <person name="Mori M."/>
            <person name="Yoshida Y."/>
            <person name="Ohtoshi R."/>
            <person name="Malay A.D."/>
            <person name="Moran D.A.P."/>
            <person name="Tomita M."/>
            <person name="Numata K."/>
            <person name="Arakawa K."/>
        </authorList>
    </citation>
    <scope>NUCLEOTIDE SEQUENCE</scope>
</reference>
<protein>
    <submittedName>
        <fullName evidence="1">Uncharacterized protein</fullName>
    </submittedName>
</protein>
<name>A0A8X6FPQ4_TRICU</name>
<dbReference type="OrthoDB" id="6432299at2759"/>
<comment type="caution">
    <text evidence="1">The sequence shown here is derived from an EMBL/GenBank/DDBJ whole genome shotgun (WGS) entry which is preliminary data.</text>
</comment>
<organism evidence="1 2">
    <name type="scientific">Trichonephila clavata</name>
    <name type="common">Joro spider</name>
    <name type="synonym">Nephila clavata</name>
    <dbReference type="NCBI Taxonomy" id="2740835"/>
    <lineage>
        <taxon>Eukaryota</taxon>
        <taxon>Metazoa</taxon>
        <taxon>Ecdysozoa</taxon>
        <taxon>Arthropoda</taxon>
        <taxon>Chelicerata</taxon>
        <taxon>Arachnida</taxon>
        <taxon>Araneae</taxon>
        <taxon>Araneomorphae</taxon>
        <taxon>Entelegynae</taxon>
        <taxon>Araneoidea</taxon>
        <taxon>Nephilidae</taxon>
        <taxon>Trichonephila</taxon>
    </lineage>
</organism>
<dbReference type="EMBL" id="BMAO01002929">
    <property type="protein sequence ID" value="GFQ84434.1"/>
    <property type="molecule type" value="Genomic_DNA"/>
</dbReference>
<evidence type="ECO:0000313" key="1">
    <source>
        <dbReference type="EMBL" id="GFQ84434.1"/>
    </source>
</evidence>
<accession>A0A8X6FPQ4</accession>
<proteinExistence type="predicted"/>